<evidence type="ECO:0000313" key="1">
    <source>
        <dbReference type="EMBL" id="GBM95511.1"/>
    </source>
</evidence>
<evidence type="ECO:0000313" key="2">
    <source>
        <dbReference type="Proteomes" id="UP000499080"/>
    </source>
</evidence>
<proteinExistence type="predicted"/>
<dbReference type="AlphaFoldDB" id="A0A4Y2JZ45"/>
<dbReference type="Proteomes" id="UP000499080">
    <property type="component" value="Unassembled WGS sequence"/>
</dbReference>
<comment type="caution">
    <text evidence="1">The sequence shown here is derived from an EMBL/GenBank/DDBJ whole genome shotgun (WGS) entry which is preliminary data.</text>
</comment>
<protein>
    <submittedName>
        <fullName evidence="1">Uncharacterized protein</fullName>
    </submittedName>
</protein>
<organism evidence="1 2">
    <name type="scientific">Araneus ventricosus</name>
    <name type="common">Orbweaver spider</name>
    <name type="synonym">Epeira ventricosa</name>
    <dbReference type="NCBI Taxonomy" id="182803"/>
    <lineage>
        <taxon>Eukaryota</taxon>
        <taxon>Metazoa</taxon>
        <taxon>Ecdysozoa</taxon>
        <taxon>Arthropoda</taxon>
        <taxon>Chelicerata</taxon>
        <taxon>Arachnida</taxon>
        <taxon>Araneae</taxon>
        <taxon>Araneomorphae</taxon>
        <taxon>Entelegynae</taxon>
        <taxon>Araneoidea</taxon>
        <taxon>Araneidae</taxon>
        <taxon>Araneus</taxon>
    </lineage>
</organism>
<accession>A0A4Y2JZ45</accession>
<reference evidence="1 2" key="1">
    <citation type="journal article" date="2019" name="Sci. Rep.">
        <title>Orb-weaving spider Araneus ventricosus genome elucidates the spidroin gene catalogue.</title>
        <authorList>
            <person name="Kono N."/>
            <person name="Nakamura H."/>
            <person name="Ohtoshi R."/>
            <person name="Moran D.A.P."/>
            <person name="Shinohara A."/>
            <person name="Yoshida Y."/>
            <person name="Fujiwara M."/>
            <person name="Mori M."/>
            <person name="Tomita M."/>
            <person name="Arakawa K."/>
        </authorList>
    </citation>
    <scope>NUCLEOTIDE SEQUENCE [LARGE SCALE GENOMIC DNA]</scope>
</reference>
<gene>
    <name evidence="1" type="ORF">AVEN_133606_1</name>
</gene>
<keyword evidence="2" id="KW-1185">Reference proteome</keyword>
<name>A0A4Y2JZ45_ARAVE</name>
<dbReference type="EMBL" id="BGPR01004064">
    <property type="protein sequence ID" value="GBM95511.1"/>
    <property type="molecule type" value="Genomic_DNA"/>
</dbReference>
<sequence length="114" mass="12974">MQKDNRSLKITVTALSITLSSPAFQLALQMKLQVIPRRRSYSTDVRRRILLPSIYSVPDRASHGIIQYILYISFPNRDIENIIAFSGIFAKFVAKSPRSGIQAWPLPLIPYLTL</sequence>